<dbReference type="AlphaFoldDB" id="A0A7J0GF74"/>
<dbReference type="PANTHER" id="PTHR33070:SF120">
    <property type="entry name" value="EXPRESSED PROTEIN"/>
    <property type="match status" value="1"/>
</dbReference>
<keyword evidence="2" id="KW-1185">Reference proteome</keyword>
<dbReference type="Pfam" id="PF03087">
    <property type="entry name" value="BPS1"/>
    <property type="match status" value="1"/>
</dbReference>
<sequence>MESFSHHYHIRSISLEARSHPITFQIEEELNKLKTLKPSSSLKAETILTGLFSIGELEKSIEELLSLPPLAQVQRVNELLEELVEYIDVCSKTRDTSLVIKEGLQGLQSPLQRRKIGNDGRQNEMENVEIALNNLFCSNSRKDDEAERIGSARLKRAHRLVLD</sequence>
<gene>
    <name evidence="1" type="ORF">Acr_21g0000240</name>
</gene>
<proteinExistence type="predicted"/>
<evidence type="ECO:0000313" key="1">
    <source>
        <dbReference type="EMBL" id="GFZ09425.1"/>
    </source>
</evidence>
<accession>A0A7J0GF74</accession>
<dbReference type="InterPro" id="IPR004320">
    <property type="entry name" value="BPS1_pln"/>
</dbReference>
<dbReference type="GO" id="GO:0048364">
    <property type="term" value="P:root development"/>
    <property type="evidence" value="ECO:0007669"/>
    <property type="project" value="InterPro"/>
</dbReference>
<protein>
    <submittedName>
        <fullName evidence="1">Uncharacterized protein</fullName>
    </submittedName>
</protein>
<dbReference type="GO" id="GO:0048367">
    <property type="term" value="P:shoot system development"/>
    <property type="evidence" value="ECO:0007669"/>
    <property type="project" value="InterPro"/>
</dbReference>
<reference evidence="1 2" key="1">
    <citation type="submission" date="2019-07" db="EMBL/GenBank/DDBJ databases">
        <title>De Novo Assembly of kiwifruit Actinidia rufa.</title>
        <authorList>
            <person name="Sugita-Konishi S."/>
            <person name="Sato K."/>
            <person name="Mori E."/>
            <person name="Abe Y."/>
            <person name="Kisaki G."/>
            <person name="Hamano K."/>
            <person name="Suezawa K."/>
            <person name="Otani M."/>
            <person name="Fukuda T."/>
            <person name="Manabe T."/>
            <person name="Gomi K."/>
            <person name="Tabuchi M."/>
            <person name="Akimitsu K."/>
            <person name="Kataoka I."/>
        </authorList>
    </citation>
    <scope>NUCLEOTIDE SEQUENCE [LARGE SCALE GENOMIC DNA]</scope>
    <source>
        <strain evidence="2">cv. Fuchu</strain>
    </source>
</reference>
<evidence type="ECO:0000313" key="2">
    <source>
        <dbReference type="Proteomes" id="UP000585474"/>
    </source>
</evidence>
<name>A0A7J0GF74_9ERIC</name>
<dbReference type="Proteomes" id="UP000585474">
    <property type="component" value="Unassembled WGS sequence"/>
</dbReference>
<dbReference type="EMBL" id="BJWL01000021">
    <property type="protein sequence ID" value="GFZ09425.1"/>
    <property type="molecule type" value="Genomic_DNA"/>
</dbReference>
<organism evidence="1 2">
    <name type="scientific">Actinidia rufa</name>
    <dbReference type="NCBI Taxonomy" id="165716"/>
    <lineage>
        <taxon>Eukaryota</taxon>
        <taxon>Viridiplantae</taxon>
        <taxon>Streptophyta</taxon>
        <taxon>Embryophyta</taxon>
        <taxon>Tracheophyta</taxon>
        <taxon>Spermatophyta</taxon>
        <taxon>Magnoliopsida</taxon>
        <taxon>eudicotyledons</taxon>
        <taxon>Gunneridae</taxon>
        <taxon>Pentapetalae</taxon>
        <taxon>asterids</taxon>
        <taxon>Ericales</taxon>
        <taxon>Actinidiaceae</taxon>
        <taxon>Actinidia</taxon>
    </lineage>
</organism>
<comment type="caution">
    <text evidence="1">The sequence shown here is derived from an EMBL/GenBank/DDBJ whole genome shotgun (WGS) entry which is preliminary data.</text>
</comment>
<dbReference type="PANTHER" id="PTHR33070">
    <property type="entry name" value="OS06G0725500 PROTEIN"/>
    <property type="match status" value="1"/>
</dbReference>